<dbReference type="Gene3D" id="3.30.70.141">
    <property type="entry name" value="Nucleoside diphosphate kinase-like domain"/>
    <property type="match status" value="1"/>
</dbReference>
<feature type="compositionally biased region" description="Polar residues" evidence="8">
    <location>
        <begin position="184"/>
        <end position="200"/>
    </location>
</feature>
<evidence type="ECO:0000256" key="5">
    <source>
        <dbReference type="ARBA" id="ARBA00022777"/>
    </source>
</evidence>
<gene>
    <name evidence="10" type="primary">NME5</name>
    <name evidence="10" type="ORF">EC973_009581</name>
</gene>
<keyword evidence="3" id="KW-0808">Transferase</keyword>
<comment type="similarity">
    <text evidence="1 7">Belongs to the NDK family.</text>
</comment>
<evidence type="ECO:0000256" key="6">
    <source>
        <dbReference type="ARBA" id="ARBA00022840"/>
    </source>
</evidence>
<comment type="caution">
    <text evidence="7">Lacks conserved residue(s) required for the propagation of feature annotation.</text>
</comment>
<accession>A0A8H7EQ87</accession>
<dbReference type="Proteomes" id="UP000605846">
    <property type="component" value="Unassembled WGS sequence"/>
</dbReference>
<evidence type="ECO:0000256" key="2">
    <source>
        <dbReference type="ARBA" id="ARBA00017632"/>
    </source>
</evidence>
<dbReference type="GO" id="GO:0005524">
    <property type="term" value="F:ATP binding"/>
    <property type="evidence" value="ECO:0007669"/>
    <property type="project" value="UniProtKB-KW"/>
</dbReference>
<name>A0A8H7EQ87_9FUNG</name>
<keyword evidence="11" id="KW-1185">Reference proteome</keyword>
<feature type="domain" description="Nucleoside diphosphate kinase-like" evidence="9">
    <location>
        <begin position="5"/>
        <end position="133"/>
    </location>
</feature>
<sequence length="512" mass="55330">MSQPEERTVGILKLDALEYKDKLLQLIKQAGLKIVLEKEMQLSEEQIIALGEQTLKDWMTSQPVYAFILEGPEAIRRWQDVLDPADSEEMQTSVRALYGTDLLRSVYHGSQSEEGAKREVAWLQALMSDDLSNTSSCDPTPVTKPAAKQSKAKSVGSTTKKTTTATTTKPISKTTTPKSATVRPGQNTKQTVQGARTTTGRKPATSTATAAAGSRKSPPSAQSSAGGMSKTRTTRTTAGSELGAERSGVTKTRRSSNATPKSSPGTPRSPPGTPRSPPGTPRSPPGTPRSAPGTKEATFLPPRTTNKTDAAAARRGSVATSAGAKKMSSTGGISKNVPPKSVLTGRTRKYSKVRRDPAEEEKPKEEPIQPKEEETVENSGKPRMESADSCETLSDIEPWNGKETDSEHDAEVAATTAAVCQATTERPSSARASFSPNSVASLPRPETPEIDQLRHRFETMAQVTPVIEKRKSTVSPEIAMRIKEMKPKDPVGERVKSMVVFFMDENLHKWEF</sequence>
<feature type="region of interest" description="Disordered" evidence="8">
    <location>
        <begin position="131"/>
        <end position="446"/>
    </location>
</feature>
<evidence type="ECO:0000313" key="10">
    <source>
        <dbReference type="EMBL" id="KAF7725481.1"/>
    </source>
</evidence>
<feature type="compositionally biased region" description="Low complexity" evidence="8">
    <location>
        <begin position="412"/>
        <end position="425"/>
    </location>
</feature>
<feature type="compositionally biased region" description="Polar residues" evidence="8">
    <location>
        <begin position="217"/>
        <end position="239"/>
    </location>
</feature>
<evidence type="ECO:0000256" key="7">
    <source>
        <dbReference type="PROSITE-ProRule" id="PRU00706"/>
    </source>
</evidence>
<evidence type="ECO:0000256" key="4">
    <source>
        <dbReference type="ARBA" id="ARBA00022741"/>
    </source>
</evidence>
<keyword evidence="4" id="KW-0547">Nucleotide-binding</keyword>
<dbReference type="PANTHER" id="PTHR46161:SF3">
    <property type="entry name" value="NUCLEOSIDE DIPHOSPHATE KINASE DDB_G0292928-RELATED"/>
    <property type="match status" value="1"/>
</dbReference>
<dbReference type="InterPro" id="IPR036850">
    <property type="entry name" value="NDK-like_dom_sf"/>
</dbReference>
<comment type="caution">
    <text evidence="10">The sequence shown here is derived from an EMBL/GenBank/DDBJ whole genome shotgun (WGS) entry which is preliminary data.</text>
</comment>
<dbReference type="InterPro" id="IPR034907">
    <property type="entry name" value="NDK-like_dom"/>
</dbReference>
<keyword evidence="6" id="KW-0067">ATP-binding</keyword>
<feature type="compositionally biased region" description="Polar residues" evidence="8">
    <location>
        <begin position="426"/>
        <end position="440"/>
    </location>
</feature>
<feature type="compositionally biased region" description="Pro residues" evidence="8">
    <location>
        <begin position="267"/>
        <end position="287"/>
    </location>
</feature>
<evidence type="ECO:0000259" key="9">
    <source>
        <dbReference type="SMART" id="SM00562"/>
    </source>
</evidence>
<dbReference type="PANTHER" id="PTHR46161">
    <property type="entry name" value="NUCLEOSIDE DIPHOSPHATE KINASE"/>
    <property type="match status" value="1"/>
</dbReference>
<dbReference type="OrthoDB" id="2162449at2759"/>
<protein>
    <recommendedName>
        <fullName evidence="2">Nucleoside diphosphate kinase</fullName>
    </recommendedName>
</protein>
<organism evidence="10 11">
    <name type="scientific">Apophysomyces ossiformis</name>
    <dbReference type="NCBI Taxonomy" id="679940"/>
    <lineage>
        <taxon>Eukaryota</taxon>
        <taxon>Fungi</taxon>
        <taxon>Fungi incertae sedis</taxon>
        <taxon>Mucoromycota</taxon>
        <taxon>Mucoromycotina</taxon>
        <taxon>Mucoromycetes</taxon>
        <taxon>Mucorales</taxon>
        <taxon>Mucorineae</taxon>
        <taxon>Mucoraceae</taxon>
        <taxon>Apophysomyces</taxon>
    </lineage>
</organism>
<feature type="compositionally biased region" description="Low complexity" evidence="8">
    <location>
        <begin position="152"/>
        <end position="181"/>
    </location>
</feature>
<evidence type="ECO:0000313" key="11">
    <source>
        <dbReference type="Proteomes" id="UP000605846"/>
    </source>
</evidence>
<evidence type="ECO:0000256" key="1">
    <source>
        <dbReference type="ARBA" id="ARBA00008142"/>
    </source>
</evidence>
<evidence type="ECO:0000256" key="3">
    <source>
        <dbReference type="ARBA" id="ARBA00022679"/>
    </source>
</evidence>
<dbReference type="GO" id="GO:0016301">
    <property type="term" value="F:kinase activity"/>
    <property type="evidence" value="ECO:0007669"/>
    <property type="project" value="UniProtKB-KW"/>
</dbReference>
<dbReference type="Pfam" id="PF00334">
    <property type="entry name" value="NDK"/>
    <property type="match status" value="1"/>
</dbReference>
<proteinExistence type="inferred from homology"/>
<evidence type="ECO:0000256" key="8">
    <source>
        <dbReference type="SAM" id="MobiDB-lite"/>
    </source>
</evidence>
<feature type="compositionally biased region" description="Basic and acidic residues" evidence="8">
    <location>
        <begin position="353"/>
        <end position="373"/>
    </location>
</feature>
<dbReference type="EMBL" id="JABAYA010000096">
    <property type="protein sequence ID" value="KAF7725481.1"/>
    <property type="molecule type" value="Genomic_DNA"/>
</dbReference>
<dbReference type="AlphaFoldDB" id="A0A8H7EQ87"/>
<reference evidence="10" key="1">
    <citation type="submission" date="2020-01" db="EMBL/GenBank/DDBJ databases">
        <title>Genome Sequencing of Three Apophysomyces-Like Fungal Strains Confirms a Novel Fungal Genus in the Mucoromycota with divergent Burkholderia-like Endosymbiotic Bacteria.</title>
        <authorList>
            <person name="Stajich J.E."/>
            <person name="Macias A.M."/>
            <person name="Carter-House D."/>
            <person name="Lovett B."/>
            <person name="Kasson L.R."/>
            <person name="Berry K."/>
            <person name="Grigoriev I."/>
            <person name="Chang Y."/>
            <person name="Spatafora J."/>
            <person name="Kasson M.T."/>
        </authorList>
    </citation>
    <scope>NUCLEOTIDE SEQUENCE</scope>
    <source>
        <strain evidence="10">NRRL A-21654</strain>
    </source>
</reference>
<dbReference type="PROSITE" id="PS51374">
    <property type="entry name" value="NDPK_LIKE"/>
    <property type="match status" value="1"/>
</dbReference>
<dbReference type="SUPFAM" id="SSF54919">
    <property type="entry name" value="Nucleoside diphosphate kinase, NDK"/>
    <property type="match status" value="1"/>
</dbReference>
<dbReference type="SMART" id="SM00562">
    <property type="entry name" value="NDK"/>
    <property type="match status" value="1"/>
</dbReference>
<keyword evidence="5" id="KW-0418">Kinase</keyword>
<feature type="compositionally biased region" description="Basic and acidic residues" evidence="8">
    <location>
        <begin position="400"/>
        <end position="411"/>
    </location>
</feature>